<keyword evidence="3" id="KW-0233">DNA recombination</keyword>
<dbReference type="AlphaFoldDB" id="A0A662DCC3"/>
<dbReference type="CDD" id="cd01182">
    <property type="entry name" value="INT_RitC_C_like"/>
    <property type="match status" value="1"/>
</dbReference>
<evidence type="ECO:0000259" key="6">
    <source>
        <dbReference type="PROSITE" id="PS51900"/>
    </source>
</evidence>
<evidence type="ECO:0000313" key="8">
    <source>
        <dbReference type="Proteomes" id="UP000280417"/>
    </source>
</evidence>
<dbReference type="Gene3D" id="1.10.150.130">
    <property type="match status" value="1"/>
</dbReference>
<dbReference type="InterPro" id="IPR013762">
    <property type="entry name" value="Integrase-like_cat_sf"/>
</dbReference>
<dbReference type="InterPro" id="IPR004107">
    <property type="entry name" value="Integrase_SAM-like_N"/>
</dbReference>
<evidence type="ECO:0000256" key="2">
    <source>
        <dbReference type="ARBA" id="ARBA00023125"/>
    </source>
</evidence>
<dbReference type="SUPFAM" id="SSF56349">
    <property type="entry name" value="DNA breaking-rejoining enzymes"/>
    <property type="match status" value="1"/>
</dbReference>
<evidence type="ECO:0000256" key="3">
    <source>
        <dbReference type="ARBA" id="ARBA00023172"/>
    </source>
</evidence>
<dbReference type="GO" id="GO:0003677">
    <property type="term" value="F:DNA binding"/>
    <property type="evidence" value="ECO:0007669"/>
    <property type="project" value="UniProtKB-UniRule"/>
</dbReference>
<keyword evidence="2 4" id="KW-0238">DNA-binding</keyword>
<dbReference type="Gene3D" id="1.10.443.10">
    <property type="entry name" value="Intergrase catalytic core"/>
    <property type="match status" value="1"/>
</dbReference>
<name>A0A662DCC3_UNCAE</name>
<dbReference type="EMBL" id="QMQA01000217">
    <property type="protein sequence ID" value="RLE11819.1"/>
    <property type="molecule type" value="Genomic_DNA"/>
</dbReference>
<gene>
    <name evidence="7" type="ORF">DRJ04_07330</name>
</gene>
<dbReference type="Pfam" id="PF00589">
    <property type="entry name" value="Phage_integrase"/>
    <property type="match status" value="1"/>
</dbReference>
<dbReference type="GO" id="GO:0015074">
    <property type="term" value="P:DNA integration"/>
    <property type="evidence" value="ECO:0007669"/>
    <property type="project" value="UniProtKB-KW"/>
</dbReference>
<feature type="domain" description="Core-binding (CB)" evidence="6">
    <location>
        <begin position="1"/>
        <end position="100"/>
    </location>
</feature>
<keyword evidence="1" id="KW-0229">DNA integration</keyword>
<dbReference type="PROSITE" id="PS51900">
    <property type="entry name" value="CB"/>
    <property type="match status" value="1"/>
</dbReference>
<dbReference type="PANTHER" id="PTHR30349">
    <property type="entry name" value="PHAGE INTEGRASE-RELATED"/>
    <property type="match status" value="1"/>
</dbReference>
<dbReference type="InterPro" id="IPR050090">
    <property type="entry name" value="Tyrosine_recombinase_XerCD"/>
</dbReference>
<proteinExistence type="predicted"/>
<feature type="domain" description="Tyr recombinase" evidence="5">
    <location>
        <begin position="124"/>
        <end position="311"/>
    </location>
</feature>
<dbReference type="InterPro" id="IPR011010">
    <property type="entry name" value="DNA_brk_join_enz"/>
</dbReference>
<dbReference type="Pfam" id="PF02899">
    <property type="entry name" value="Phage_int_SAM_1"/>
    <property type="match status" value="1"/>
</dbReference>
<dbReference type="GO" id="GO:0006310">
    <property type="term" value="P:DNA recombination"/>
    <property type="evidence" value="ECO:0007669"/>
    <property type="project" value="UniProtKB-KW"/>
</dbReference>
<dbReference type="InterPro" id="IPR010998">
    <property type="entry name" value="Integrase_recombinase_N"/>
</dbReference>
<sequence>MKTLQANILGIALKDFFYNYLPGLRGMSPHTILNYRDSLKLFLRFLIQKKNISVSELTIEGIGPNEVIGFLNYLEKTRGNSASTRNIRLSALHSFFRYLAHQYPEHLNLSQRILNIPFKRTSTQAIEYLEFEEVTALLKSVDRGKLNGRRDYALLLFMFNTGARVQEIVDLKAKDLQLSKPFMVHIFGKGRKERICPIWPETAGVLREYLKEQGMDFRESLPIFLNHLGKPLTRFGIGYILKKYLHKAAKIRASLKNKRLHPHSMRHSTAVHLLKSGVDLATIANWLGHNSVNTTNKYATMDLEMKQKALAKAKPLGDKISPEFSWRENSDILVWLESL</sequence>
<evidence type="ECO:0000259" key="5">
    <source>
        <dbReference type="PROSITE" id="PS51898"/>
    </source>
</evidence>
<dbReference type="InterPro" id="IPR044068">
    <property type="entry name" value="CB"/>
</dbReference>
<dbReference type="PROSITE" id="PS51898">
    <property type="entry name" value="TYR_RECOMBINASE"/>
    <property type="match status" value="1"/>
</dbReference>
<dbReference type="InterPro" id="IPR002104">
    <property type="entry name" value="Integrase_catalytic"/>
</dbReference>
<comment type="caution">
    <text evidence="7">The sequence shown here is derived from an EMBL/GenBank/DDBJ whole genome shotgun (WGS) entry which is preliminary data.</text>
</comment>
<accession>A0A662DCC3</accession>
<dbReference type="PANTHER" id="PTHR30349:SF81">
    <property type="entry name" value="TYROSINE RECOMBINASE XERC"/>
    <property type="match status" value="1"/>
</dbReference>
<reference evidence="7 8" key="1">
    <citation type="submission" date="2018-06" db="EMBL/GenBank/DDBJ databases">
        <title>Extensive metabolic versatility and redundancy in microbially diverse, dynamic hydrothermal sediments.</title>
        <authorList>
            <person name="Dombrowski N."/>
            <person name="Teske A."/>
            <person name="Baker B.J."/>
        </authorList>
    </citation>
    <scope>NUCLEOTIDE SEQUENCE [LARGE SCALE GENOMIC DNA]</scope>
    <source>
        <strain evidence="7">B3_G15</strain>
    </source>
</reference>
<evidence type="ECO:0000313" key="7">
    <source>
        <dbReference type="EMBL" id="RLE11819.1"/>
    </source>
</evidence>
<evidence type="ECO:0000256" key="1">
    <source>
        <dbReference type="ARBA" id="ARBA00022908"/>
    </source>
</evidence>
<organism evidence="7 8">
    <name type="scientific">Aerophobetes bacterium</name>
    <dbReference type="NCBI Taxonomy" id="2030807"/>
    <lineage>
        <taxon>Bacteria</taxon>
        <taxon>Candidatus Aerophobota</taxon>
    </lineage>
</organism>
<protein>
    <submittedName>
        <fullName evidence="7">Integrase</fullName>
    </submittedName>
</protein>
<evidence type="ECO:0000256" key="4">
    <source>
        <dbReference type="PROSITE-ProRule" id="PRU01248"/>
    </source>
</evidence>
<dbReference type="Proteomes" id="UP000280417">
    <property type="component" value="Unassembled WGS sequence"/>
</dbReference>